<dbReference type="PROSITE" id="PS50943">
    <property type="entry name" value="HTH_CROC1"/>
    <property type="match status" value="1"/>
</dbReference>
<dbReference type="InParanoid" id="F5YD68"/>
<protein>
    <submittedName>
        <fullName evidence="2">DNA-binding protein</fullName>
    </submittedName>
</protein>
<name>F5YD68_LEAAZ</name>
<dbReference type="AlphaFoldDB" id="F5YD68"/>
<dbReference type="SUPFAM" id="SSF47413">
    <property type="entry name" value="lambda repressor-like DNA-binding domains"/>
    <property type="match status" value="1"/>
</dbReference>
<dbReference type="CDD" id="cd00093">
    <property type="entry name" value="HTH_XRE"/>
    <property type="match status" value="1"/>
</dbReference>
<dbReference type="GO" id="GO:0003677">
    <property type="term" value="F:DNA binding"/>
    <property type="evidence" value="ECO:0007669"/>
    <property type="project" value="UniProtKB-KW"/>
</dbReference>
<reference evidence="3" key="1">
    <citation type="submission" date="2009-12" db="EMBL/GenBank/DDBJ databases">
        <title>Complete sequence of Treponema azotonutricium strain ZAS-9.</title>
        <authorList>
            <person name="Tetu S.G."/>
            <person name="Matson E."/>
            <person name="Ren Q."/>
            <person name="Seshadri R."/>
            <person name="Elbourne L."/>
            <person name="Hassan K.A."/>
            <person name="Durkin A."/>
            <person name="Radune D."/>
            <person name="Mohamoud Y."/>
            <person name="Shay R."/>
            <person name="Jin S."/>
            <person name="Zhang X."/>
            <person name="Lucey K."/>
            <person name="Ballor N.R."/>
            <person name="Ottesen E."/>
            <person name="Rosenthal R."/>
            <person name="Allen A."/>
            <person name="Leadbetter J.R."/>
            <person name="Paulsen I.T."/>
        </authorList>
    </citation>
    <scope>NUCLEOTIDE SEQUENCE [LARGE SCALE GENOMIC DNA]</scope>
    <source>
        <strain evidence="3">ATCC BAA-888 / DSM 13862 / ZAS-9</strain>
    </source>
</reference>
<feature type="domain" description="HTH cro/C1-type" evidence="1">
    <location>
        <begin position="1"/>
        <end position="35"/>
    </location>
</feature>
<evidence type="ECO:0000313" key="3">
    <source>
        <dbReference type="Proteomes" id="UP000009222"/>
    </source>
</evidence>
<organism evidence="2 3">
    <name type="scientific">Leadbettera azotonutricia (strain ATCC BAA-888 / DSM 13862 / ZAS-9)</name>
    <name type="common">Treponema azotonutricium</name>
    <dbReference type="NCBI Taxonomy" id="545695"/>
    <lineage>
        <taxon>Bacteria</taxon>
        <taxon>Pseudomonadati</taxon>
        <taxon>Spirochaetota</taxon>
        <taxon>Spirochaetia</taxon>
        <taxon>Spirochaetales</taxon>
        <taxon>Breznakiellaceae</taxon>
        <taxon>Leadbettera</taxon>
    </lineage>
</organism>
<dbReference type="InterPro" id="IPR010982">
    <property type="entry name" value="Lambda_DNA-bd_dom_sf"/>
</dbReference>
<sequence>MTHNFINDIENGKKWVSAETISKLALVLKAEPYQFFLSESWWNESGPEIFSLYLADITDSFQRMVAEYRQRYLGEDPLKKAH</sequence>
<proteinExistence type="predicted"/>
<reference evidence="2 3" key="2">
    <citation type="journal article" date="2011" name="ISME J.">
        <title>RNA-seq reveals cooperative metabolic interactions between two termite-gut spirochete species in co-culture.</title>
        <authorList>
            <person name="Rosenthal A.Z."/>
            <person name="Matson E.G."/>
            <person name="Eldar A."/>
            <person name="Leadbetter J.R."/>
        </authorList>
    </citation>
    <scope>NUCLEOTIDE SEQUENCE [LARGE SCALE GENOMIC DNA]</scope>
    <source>
        <strain evidence="3">ATCC BAA-888 / DSM 13862 / ZAS-9</strain>
    </source>
</reference>
<accession>F5YD68</accession>
<keyword evidence="3" id="KW-1185">Reference proteome</keyword>
<dbReference type="Gene3D" id="1.10.260.40">
    <property type="entry name" value="lambda repressor-like DNA-binding domains"/>
    <property type="match status" value="1"/>
</dbReference>
<keyword evidence="2" id="KW-0238">DNA-binding</keyword>
<dbReference type="HOGENOM" id="CLU_2557268_0_0_12"/>
<evidence type="ECO:0000259" key="1">
    <source>
        <dbReference type="PROSITE" id="PS50943"/>
    </source>
</evidence>
<gene>
    <name evidence="2" type="ordered locus">TREAZ_2745</name>
</gene>
<dbReference type="InterPro" id="IPR001387">
    <property type="entry name" value="Cro/C1-type_HTH"/>
</dbReference>
<dbReference type="EMBL" id="CP001841">
    <property type="protein sequence ID" value="AEF80823.1"/>
    <property type="molecule type" value="Genomic_DNA"/>
</dbReference>
<dbReference type="KEGG" id="taz:TREAZ_2745"/>
<dbReference type="Proteomes" id="UP000009222">
    <property type="component" value="Chromosome"/>
</dbReference>
<evidence type="ECO:0000313" key="2">
    <source>
        <dbReference type="EMBL" id="AEF80823.1"/>
    </source>
</evidence>